<reference evidence="8 9" key="1">
    <citation type="submission" date="2021-03" db="EMBL/GenBank/DDBJ databases">
        <title>Sequencing the genomes of 1000 actinobacteria strains.</title>
        <authorList>
            <person name="Klenk H.-P."/>
        </authorList>
    </citation>
    <scope>NUCLEOTIDE SEQUENCE [LARGE SCALE GENOMIC DNA]</scope>
    <source>
        <strain evidence="8 9">DSM 45516</strain>
    </source>
</reference>
<keyword evidence="9" id="KW-1185">Reference proteome</keyword>
<evidence type="ECO:0000256" key="1">
    <source>
        <dbReference type="ARBA" id="ARBA00001961"/>
    </source>
</evidence>
<dbReference type="PANTHER" id="PTHR33099">
    <property type="entry name" value="FE2OG DIOXYGENASE DOMAIN-CONTAINING PROTEIN"/>
    <property type="match status" value="1"/>
</dbReference>
<dbReference type="Proteomes" id="UP001519325">
    <property type="component" value="Unassembled WGS sequence"/>
</dbReference>
<evidence type="ECO:0000256" key="2">
    <source>
        <dbReference type="ARBA" id="ARBA00022723"/>
    </source>
</evidence>
<evidence type="ECO:0000313" key="9">
    <source>
        <dbReference type="Proteomes" id="UP001519325"/>
    </source>
</evidence>
<keyword evidence="5" id="KW-0560">Oxidoreductase</keyword>
<dbReference type="InterPro" id="IPR005123">
    <property type="entry name" value="Oxoglu/Fe-dep_dioxygenase_dom"/>
</dbReference>
<sequence>MTDSTLRAIGELLGSVRSAGSFAVQHTGSPENLVIAVEGVGRLDLPVPPSQARRLCEVARPARYGLREQTLLDANVRDTWEVPRERVAIEEGRWQETLLPLLDSVRADLGLAPDCELSAELHSMLVYEPGQFFQRHQDSEKAEGMIGTLVVTLPSAFTGGELVIDQQGVRVIDRGAPERLSFVAFYSDCEHEVLPVTDGYRIALTYNLMAKGRTGPDTTDFARQPSVPLLAEQLRAHFTTPIEAAADSFPKSAPRPPRQLVYLMDHQYSQNGFGWDRLKGSDAGRTGMLLAAADIAGYDTSLALAEAEECYEEEDYTTSMLIYRQRWERVADGWKCVESSEMDFDDEGEMVDPVPDDPASLPVRSDLPLDPRSDELGELRWSDLTMTWLIDRSGTGGKPDTARVRDEELCTGGTTSALEPFASELEGYMGNEGNNANFWYRRAAVVVRPRQ</sequence>
<name>A0ABS4QPS5_9NOCA</name>
<dbReference type="InterPro" id="IPR006620">
    <property type="entry name" value="Pro_4_hyd_alph"/>
</dbReference>
<comment type="caution">
    <text evidence="8">The sequence shown here is derived from an EMBL/GenBank/DDBJ whole genome shotgun (WGS) entry which is preliminary data.</text>
</comment>
<dbReference type="PROSITE" id="PS51471">
    <property type="entry name" value="FE2OG_OXY"/>
    <property type="match status" value="1"/>
</dbReference>
<dbReference type="Gene3D" id="2.60.120.620">
    <property type="entry name" value="q2cbj1_9rhob like domain"/>
    <property type="match status" value="1"/>
</dbReference>
<dbReference type="SMART" id="SM00702">
    <property type="entry name" value="P4Hc"/>
    <property type="match status" value="1"/>
</dbReference>
<evidence type="ECO:0000256" key="6">
    <source>
        <dbReference type="ARBA" id="ARBA00023004"/>
    </source>
</evidence>
<keyword evidence="6" id="KW-0408">Iron</keyword>
<evidence type="ECO:0000259" key="7">
    <source>
        <dbReference type="PROSITE" id="PS51471"/>
    </source>
</evidence>
<dbReference type="RefSeq" id="WP_209896403.1">
    <property type="nucleotide sequence ID" value="NZ_JAGGMR010000001.1"/>
</dbReference>
<evidence type="ECO:0000256" key="5">
    <source>
        <dbReference type="ARBA" id="ARBA00023002"/>
    </source>
</evidence>
<accession>A0ABS4QPS5</accession>
<evidence type="ECO:0000256" key="3">
    <source>
        <dbReference type="ARBA" id="ARBA00022896"/>
    </source>
</evidence>
<dbReference type="EMBL" id="JAGGMR010000001">
    <property type="protein sequence ID" value="MBP2193103.1"/>
    <property type="molecule type" value="Genomic_DNA"/>
</dbReference>
<proteinExistence type="predicted"/>
<evidence type="ECO:0000256" key="4">
    <source>
        <dbReference type="ARBA" id="ARBA00022964"/>
    </source>
</evidence>
<gene>
    <name evidence="8" type="ORF">BJ987_006004</name>
</gene>
<organism evidence="8 9">
    <name type="scientific">Nocardia goodfellowii</name>
    <dbReference type="NCBI Taxonomy" id="882446"/>
    <lineage>
        <taxon>Bacteria</taxon>
        <taxon>Bacillati</taxon>
        <taxon>Actinomycetota</taxon>
        <taxon>Actinomycetes</taxon>
        <taxon>Mycobacteriales</taxon>
        <taxon>Nocardiaceae</taxon>
        <taxon>Nocardia</taxon>
    </lineage>
</organism>
<protein>
    <recommendedName>
        <fullName evidence="7">Fe2OG dioxygenase domain-containing protein</fullName>
    </recommendedName>
</protein>
<keyword evidence="3" id="KW-0847">Vitamin C</keyword>
<keyword evidence="4" id="KW-0223">Dioxygenase</keyword>
<dbReference type="Pfam" id="PF13640">
    <property type="entry name" value="2OG-FeII_Oxy_3"/>
    <property type="match status" value="1"/>
</dbReference>
<keyword evidence="2" id="KW-0479">Metal-binding</keyword>
<comment type="cofactor">
    <cofactor evidence="1">
        <name>L-ascorbate</name>
        <dbReference type="ChEBI" id="CHEBI:38290"/>
    </cofactor>
</comment>
<dbReference type="InterPro" id="IPR044862">
    <property type="entry name" value="Pro_4_hyd_alph_FE2OG_OXY"/>
</dbReference>
<dbReference type="PANTHER" id="PTHR33099:SF7">
    <property type="entry name" value="MYND-TYPE DOMAIN-CONTAINING PROTEIN"/>
    <property type="match status" value="1"/>
</dbReference>
<evidence type="ECO:0000313" key="8">
    <source>
        <dbReference type="EMBL" id="MBP2193103.1"/>
    </source>
</evidence>
<feature type="domain" description="Fe2OG dioxygenase" evidence="7">
    <location>
        <begin position="118"/>
        <end position="210"/>
    </location>
</feature>